<evidence type="ECO:0000313" key="1">
    <source>
        <dbReference type="EMBL" id="KKM75279.1"/>
    </source>
</evidence>
<reference evidence="1" key="1">
    <citation type="journal article" date="2015" name="Nature">
        <title>Complex archaea that bridge the gap between prokaryotes and eukaryotes.</title>
        <authorList>
            <person name="Spang A."/>
            <person name="Saw J.H."/>
            <person name="Jorgensen S.L."/>
            <person name="Zaremba-Niedzwiedzka K."/>
            <person name="Martijn J."/>
            <person name="Lind A.E."/>
            <person name="van Eijk R."/>
            <person name="Schleper C."/>
            <person name="Guy L."/>
            <person name="Ettema T.J."/>
        </authorList>
    </citation>
    <scope>NUCLEOTIDE SEQUENCE</scope>
</reference>
<accession>A0A0F9JZT2</accession>
<name>A0A0F9JZT2_9ZZZZ</name>
<sequence>MTLEERLRIARIESNKLHKLFLLRLCLESK</sequence>
<dbReference type="EMBL" id="LAZR01009005">
    <property type="protein sequence ID" value="KKM75279.1"/>
    <property type="molecule type" value="Genomic_DNA"/>
</dbReference>
<organism evidence="1">
    <name type="scientific">marine sediment metagenome</name>
    <dbReference type="NCBI Taxonomy" id="412755"/>
    <lineage>
        <taxon>unclassified sequences</taxon>
        <taxon>metagenomes</taxon>
        <taxon>ecological metagenomes</taxon>
    </lineage>
</organism>
<proteinExistence type="predicted"/>
<protein>
    <submittedName>
        <fullName evidence="1">Uncharacterized protein</fullName>
    </submittedName>
</protein>
<dbReference type="AlphaFoldDB" id="A0A0F9JZT2"/>
<comment type="caution">
    <text evidence="1">The sequence shown here is derived from an EMBL/GenBank/DDBJ whole genome shotgun (WGS) entry which is preliminary data.</text>
</comment>
<gene>
    <name evidence="1" type="ORF">LCGC14_1391870</name>
</gene>